<evidence type="ECO:0000256" key="5">
    <source>
        <dbReference type="ARBA" id="ARBA00023242"/>
    </source>
</evidence>
<evidence type="ECO:0000256" key="1">
    <source>
        <dbReference type="ARBA" id="ARBA00004123"/>
    </source>
</evidence>
<protein>
    <recommendedName>
        <fullName evidence="7">Matrin-type domain-containing protein</fullName>
    </recommendedName>
</protein>
<dbReference type="InterPro" id="IPR026811">
    <property type="entry name" value="CIZ1"/>
</dbReference>
<keyword evidence="2" id="KW-0479">Metal-binding</keyword>
<feature type="region of interest" description="Disordered" evidence="6">
    <location>
        <begin position="330"/>
        <end position="362"/>
    </location>
</feature>
<dbReference type="GO" id="GO:0005634">
    <property type="term" value="C:nucleus"/>
    <property type="evidence" value="ECO:0007669"/>
    <property type="project" value="UniProtKB-SubCell"/>
</dbReference>
<name>A0AAD7SHQ7_9TELE</name>
<feature type="compositionally biased region" description="Basic and acidic residues" evidence="6">
    <location>
        <begin position="247"/>
        <end position="256"/>
    </location>
</feature>
<proteinExistence type="predicted"/>
<comment type="subcellular location">
    <subcellularLocation>
        <location evidence="1">Nucleus</location>
    </subcellularLocation>
</comment>
<feature type="compositionally biased region" description="Basic and acidic residues" evidence="6">
    <location>
        <begin position="23"/>
        <end position="43"/>
    </location>
</feature>
<dbReference type="InterPro" id="IPR003604">
    <property type="entry name" value="Matrin/U1-like-C_Znf_C2H2"/>
</dbReference>
<reference evidence="8" key="1">
    <citation type="journal article" date="2023" name="Science">
        <title>Genome structures resolve the early diversification of teleost fishes.</title>
        <authorList>
            <person name="Parey E."/>
            <person name="Louis A."/>
            <person name="Montfort J."/>
            <person name="Bouchez O."/>
            <person name="Roques C."/>
            <person name="Iampietro C."/>
            <person name="Lluch J."/>
            <person name="Castinel A."/>
            <person name="Donnadieu C."/>
            <person name="Desvignes T."/>
            <person name="Floi Bucao C."/>
            <person name="Jouanno E."/>
            <person name="Wen M."/>
            <person name="Mejri S."/>
            <person name="Dirks R."/>
            <person name="Jansen H."/>
            <person name="Henkel C."/>
            <person name="Chen W.J."/>
            <person name="Zahm M."/>
            <person name="Cabau C."/>
            <person name="Klopp C."/>
            <person name="Thompson A.W."/>
            <person name="Robinson-Rechavi M."/>
            <person name="Braasch I."/>
            <person name="Lecointre G."/>
            <person name="Bobe J."/>
            <person name="Postlethwait J.H."/>
            <person name="Berthelot C."/>
            <person name="Roest Crollius H."/>
            <person name="Guiguen Y."/>
        </authorList>
    </citation>
    <scope>NUCLEOTIDE SEQUENCE</scope>
    <source>
        <strain evidence="8">NC1722</strain>
    </source>
</reference>
<evidence type="ECO:0000256" key="2">
    <source>
        <dbReference type="ARBA" id="ARBA00022723"/>
    </source>
</evidence>
<dbReference type="InterPro" id="IPR000690">
    <property type="entry name" value="Matrin/U1-C_Znf_C2H2"/>
</dbReference>
<dbReference type="PANTHER" id="PTHR15491">
    <property type="match status" value="1"/>
</dbReference>
<feature type="compositionally biased region" description="Polar residues" evidence="6">
    <location>
        <begin position="258"/>
        <end position="267"/>
    </location>
</feature>
<evidence type="ECO:0000259" key="7">
    <source>
        <dbReference type="PROSITE" id="PS50171"/>
    </source>
</evidence>
<evidence type="ECO:0000256" key="3">
    <source>
        <dbReference type="ARBA" id="ARBA00022771"/>
    </source>
</evidence>
<dbReference type="EMBL" id="JAINUG010000062">
    <property type="protein sequence ID" value="KAJ8402781.1"/>
    <property type="molecule type" value="Genomic_DNA"/>
</dbReference>
<organism evidence="8 9">
    <name type="scientific">Aldrovandia affinis</name>
    <dbReference type="NCBI Taxonomy" id="143900"/>
    <lineage>
        <taxon>Eukaryota</taxon>
        <taxon>Metazoa</taxon>
        <taxon>Chordata</taxon>
        <taxon>Craniata</taxon>
        <taxon>Vertebrata</taxon>
        <taxon>Euteleostomi</taxon>
        <taxon>Actinopterygii</taxon>
        <taxon>Neopterygii</taxon>
        <taxon>Teleostei</taxon>
        <taxon>Notacanthiformes</taxon>
        <taxon>Halosauridae</taxon>
        <taxon>Aldrovandia</taxon>
    </lineage>
</organism>
<feature type="region of interest" description="Disordered" evidence="6">
    <location>
        <begin position="440"/>
        <end position="462"/>
    </location>
</feature>
<dbReference type="Proteomes" id="UP001221898">
    <property type="component" value="Unassembled WGS sequence"/>
</dbReference>
<accession>A0AAD7SHQ7</accession>
<dbReference type="GO" id="GO:0003676">
    <property type="term" value="F:nucleic acid binding"/>
    <property type="evidence" value="ECO:0007669"/>
    <property type="project" value="InterPro"/>
</dbReference>
<keyword evidence="9" id="KW-1185">Reference proteome</keyword>
<evidence type="ECO:0000256" key="4">
    <source>
        <dbReference type="ARBA" id="ARBA00022833"/>
    </source>
</evidence>
<feature type="compositionally biased region" description="Basic and acidic residues" evidence="6">
    <location>
        <begin position="330"/>
        <end position="340"/>
    </location>
</feature>
<keyword evidence="4" id="KW-0862">Zinc</keyword>
<dbReference type="AlphaFoldDB" id="A0AAD7SHQ7"/>
<dbReference type="GO" id="GO:0008270">
    <property type="term" value="F:zinc ion binding"/>
    <property type="evidence" value="ECO:0007669"/>
    <property type="project" value="UniProtKB-KW"/>
</dbReference>
<evidence type="ECO:0000313" key="9">
    <source>
        <dbReference type="Proteomes" id="UP001221898"/>
    </source>
</evidence>
<feature type="region of interest" description="Disordered" evidence="6">
    <location>
        <begin position="1"/>
        <end position="281"/>
    </location>
</feature>
<feature type="domain" description="Matrin-type" evidence="7">
    <location>
        <begin position="390"/>
        <end position="421"/>
    </location>
</feature>
<evidence type="ECO:0000313" key="8">
    <source>
        <dbReference type="EMBL" id="KAJ8402781.1"/>
    </source>
</evidence>
<evidence type="ECO:0000256" key="6">
    <source>
        <dbReference type="SAM" id="MobiDB-lite"/>
    </source>
</evidence>
<dbReference type="SMART" id="SM00451">
    <property type="entry name" value="ZnF_U1"/>
    <property type="match status" value="1"/>
</dbReference>
<keyword evidence="5" id="KW-0539">Nucleus</keyword>
<comment type="caution">
    <text evidence="8">The sequence shown here is derived from an EMBL/GenBank/DDBJ whole genome shotgun (WGS) entry which is preliminary data.</text>
</comment>
<feature type="compositionally biased region" description="Basic and acidic residues" evidence="6">
    <location>
        <begin position="148"/>
        <end position="163"/>
    </location>
</feature>
<feature type="compositionally biased region" description="Polar residues" evidence="6">
    <location>
        <begin position="343"/>
        <end position="361"/>
    </location>
</feature>
<gene>
    <name evidence="8" type="ORF">AAFF_G00364530</name>
</gene>
<feature type="compositionally biased region" description="Acidic residues" evidence="6">
    <location>
        <begin position="186"/>
        <end position="205"/>
    </location>
</feature>
<sequence>MGMRPLKAGPRTGGARPSAPERWSSRMAEERVEVQRGSREKYPRGSPHGLPPPYRSKGADWSPRQPHQHNEGKAKRREAEGHQRNWQSESEGRDVSPWKQTSPVRGRSRKPSPRQEMGKEERASEEQSETGQENPQKEKSVSPHRRGKDVDGAKSEGDTNNKEEEVEGGYETEEESWYPQNMEELVTVDEVGEEDDNIVEPDLPELQEKPTVQDLTVEPPQTGDNSNGREEGVRNDSAPESASVKPPQEEHADEHSNACPTPTSSVSKEACSDRGESPGPELKAVCEEPCPCTDMALAQPLPECLPNHRGECNPTSYVTNKPAPITKATAKDVQHQDEHTGNIPMTETDSPSHQSPSSTDVDSPLWEYDNVVSEHSIPLGVEFVVPRSGYFCKLCGLFYASEETAKIAHCRSTVHYKNLQKYLSQLGADSLENLHMCPATPERSSLIPQTKERKSPAGVGLN</sequence>
<dbReference type="PROSITE" id="PS50171">
    <property type="entry name" value="ZF_MATRIN"/>
    <property type="match status" value="1"/>
</dbReference>
<feature type="compositionally biased region" description="Basic and acidic residues" evidence="6">
    <location>
        <begin position="116"/>
        <end position="125"/>
    </location>
</feature>
<feature type="compositionally biased region" description="Basic and acidic residues" evidence="6">
    <location>
        <begin position="68"/>
        <end position="83"/>
    </location>
</feature>
<dbReference type="PANTHER" id="PTHR15491:SF9">
    <property type="entry name" value="CIP1-INTERACTING ZINC FINGER PROTEIN"/>
    <property type="match status" value="1"/>
</dbReference>
<feature type="compositionally biased region" description="Acidic residues" evidence="6">
    <location>
        <begin position="164"/>
        <end position="176"/>
    </location>
</feature>
<keyword evidence="3" id="KW-0863">Zinc-finger</keyword>